<dbReference type="InterPro" id="IPR011009">
    <property type="entry name" value="Kinase-like_dom_sf"/>
</dbReference>
<dbReference type="GO" id="GO:0005524">
    <property type="term" value="F:ATP binding"/>
    <property type="evidence" value="ECO:0007669"/>
    <property type="project" value="UniProtKB-KW"/>
</dbReference>
<evidence type="ECO:0000256" key="1">
    <source>
        <dbReference type="ARBA" id="ARBA00012513"/>
    </source>
</evidence>
<feature type="compositionally biased region" description="Pro residues" evidence="7">
    <location>
        <begin position="331"/>
        <end position="345"/>
    </location>
</feature>
<feature type="compositionally biased region" description="Low complexity" evidence="7">
    <location>
        <begin position="346"/>
        <end position="355"/>
    </location>
</feature>
<feature type="domain" description="Protein kinase" evidence="9">
    <location>
        <begin position="21"/>
        <end position="261"/>
    </location>
</feature>
<evidence type="ECO:0000256" key="7">
    <source>
        <dbReference type="SAM" id="MobiDB-lite"/>
    </source>
</evidence>
<keyword evidence="8" id="KW-0472">Membrane</keyword>
<name>A0A6J4L7N4_9ACTN</name>
<sequence length="619" mass="64829">MDGMCVAHNAIGAGSVVASRFRLEDLLAEDAGARFWRATDLTLVRNVALHVIRADDLRAPAVLTAARTSATVSDGHILRVLDALHEGDFVYVVHEWGSGVSLDRMLGEGTVEPRRAVWLVREVAEAIAVAHRQGVAHGRLLPDNVLLTDVGSVKLIGFVVAAVLQGRPQREGATGDPPSEHESDVLNLGALLYACLTGRWPGFPQSTLPDAPDDHGRVCRPRQVRPGVPRRLDALCDQILNPDPRTGVHRFESAAEIHAALGDYLGDSLSGATVAVSGPTALLERPGYSDADADSDSAAGTDSGTDPDATQAGLPRFEATQAGLPRFATDPAPPHSDPRAAPPDTPTDTPLDTPTGASHRTEAVPRPEPAPMGPAWTARSGTGQGDGPVPPAWGPDPARRHGSAPMTPEKRPGSRSLRFAALVAVLGLVLLAVVVGVWLQRDQQPEQSAGPDASPTATATASAPPEVVQPAAVRDFDPEQQDGGSPEENPDLVPLATDGNPATAWETLTYEDGPVLAPYKAGVGLLLDLGAETPVRDVRVTLVGSPYDLQLLAAPPESGAPTSVEGLTEVDTRSGVLGNVRLKADEAVTTRYLVLWLTALPPGDDGGYVGRIGEVVVRS</sequence>
<keyword evidence="2" id="KW-0723">Serine/threonine-protein kinase</keyword>
<evidence type="ECO:0000256" key="2">
    <source>
        <dbReference type="ARBA" id="ARBA00022527"/>
    </source>
</evidence>
<dbReference type="SUPFAM" id="SSF56112">
    <property type="entry name" value="Protein kinase-like (PK-like)"/>
    <property type="match status" value="1"/>
</dbReference>
<dbReference type="Gene3D" id="1.10.510.10">
    <property type="entry name" value="Transferase(Phosphotransferase) domain 1"/>
    <property type="match status" value="1"/>
</dbReference>
<dbReference type="PROSITE" id="PS50011">
    <property type="entry name" value="PROTEIN_KINASE_DOM"/>
    <property type="match status" value="1"/>
</dbReference>
<feature type="transmembrane region" description="Helical" evidence="8">
    <location>
        <begin position="419"/>
        <end position="439"/>
    </location>
</feature>
<feature type="compositionally biased region" description="Low complexity" evidence="7">
    <location>
        <begin position="296"/>
        <end position="306"/>
    </location>
</feature>
<evidence type="ECO:0000256" key="5">
    <source>
        <dbReference type="ARBA" id="ARBA00022777"/>
    </source>
</evidence>
<organism evidence="10">
    <name type="scientific">uncultured Nocardioidaceae bacterium</name>
    <dbReference type="NCBI Taxonomy" id="253824"/>
    <lineage>
        <taxon>Bacteria</taxon>
        <taxon>Bacillati</taxon>
        <taxon>Actinomycetota</taxon>
        <taxon>Actinomycetes</taxon>
        <taxon>Propionibacteriales</taxon>
        <taxon>Nocardioidaceae</taxon>
        <taxon>environmental samples</taxon>
    </lineage>
</organism>
<feature type="region of interest" description="Disordered" evidence="7">
    <location>
        <begin position="325"/>
        <end position="414"/>
    </location>
</feature>
<dbReference type="PANTHER" id="PTHR43289">
    <property type="entry name" value="MITOGEN-ACTIVATED PROTEIN KINASE KINASE KINASE 20-RELATED"/>
    <property type="match status" value="1"/>
</dbReference>
<dbReference type="EC" id="2.7.11.1" evidence="1"/>
<dbReference type="Pfam" id="PF00069">
    <property type="entry name" value="Pkinase"/>
    <property type="match status" value="1"/>
</dbReference>
<dbReference type="PANTHER" id="PTHR43289:SF6">
    <property type="entry name" value="SERINE_THREONINE-PROTEIN KINASE NEKL-3"/>
    <property type="match status" value="1"/>
</dbReference>
<reference evidence="10" key="1">
    <citation type="submission" date="2020-02" db="EMBL/GenBank/DDBJ databases">
        <authorList>
            <person name="Meier V. D."/>
        </authorList>
    </citation>
    <scope>NUCLEOTIDE SEQUENCE</scope>
    <source>
        <strain evidence="10">AVDCRST_MAG34</strain>
    </source>
</reference>
<accession>A0A6J4L7N4</accession>
<keyword evidence="5 10" id="KW-0418">Kinase</keyword>
<feature type="region of interest" description="Disordered" evidence="7">
    <location>
        <begin position="445"/>
        <end position="500"/>
    </location>
</feature>
<keyword evidence="8" id="KW-1133">Transmembrane helix</keyword>
<dbReference type="EMBL" id="CADCUI010000001">
    <property type="protein sequence ID" value="CAA9321456.1"/>
    <property type="molecule type" value="Genomic_DNA"/>
</dbReference>
<gene>
    <name evidence="10" type="ORF">AVDCRST_MAG34-1465</name>
</gene>
<proteinExistence type="predicted"/>
<evidence type="ECO:0000256" key="3">
    <source>
        <dbReference type="ARBA" id="ARBA00022679"/>
    </source>
</evidence>
<dbReference type="CDD" id="cd13973">
    <property type="entry name" value="PK_MviN-like"/>
    <property type="match status" value="1"/>
</dbReference>
<dbReference type="AlphaFoldDB" id="A0A6J4L7N4"/>
<evidence type="ECO:0000256" key="6">
    <source>
        <dbReference type="ARBA" id="ARBA00022840"/>
    </source>
</evidence>
<keyword evidence="8" id="KW-0812">Transmembrane</keyword>
<evidence type="ECO:0000256" key="8">
    <source>
        <dbReference type="SAM" id="Phobius"/>
    </source>
</evidence>
<keyword evidence="3" id="KW-0808">Transferase</keyword>
<dbReference type="SMART" id="SM00220">
    <property type="entry name" value="S_TKc"/>
    <property type="match status" value="1"/>
</dbReference>
<keyword evidence="6" id="KW-0067">ATP-binding</keyword>
<dbReference type="InterPro" id="IPR000719">
    <property type="entry name" value="Prot_kinase_dom"/>
</dbReference>
<dbReference type="Gene3D" id="3.30.200.20">
    <property type="entry name" value="Phosphorylase Kinase, domain 1"/>
    <property type="match status" value="1"/>
</dbReference>
<dbReference type="GO" id="GO:0004674">
    <property type="term" value="F:protein serine/threonine kinase activity"/>
    <property type="evidence" value="ECO:0007669"/>
    <property type="project" value="UniProtKB-KW"/>
</dbReference>
<feature type="region of interest" description="Disordered" evidence="7">
    <location>
        <begin position="283"/>
        <end position="312"/>
    </location>
</feature>
<feature type="compositionally biased region" description="Low complexity" evidence="7">
    <location>
        <begin position="448"/>
        <end position="465"/>
    </location>
</feature>
<evidence type="ECO:0000256" key="4">
    <source>
        <dbReference type="ARBA" id="ARBA00022741"/>
    </source>
</evidence>
<evidence type="ECO:0000313" key="10">
    <source>
        <dbReference type="EMBL" id="CAA9321456.1"/>
    </source>
</evidence>
<keyword evidence="4" id="KW-0547">Nucleotide-binding</keyword>
<protein>
    <recommendedName>
        <fullName evidence="1">non-specific serine/threonine protein kinase</fullName>
        <ecNumber evidence="1">2.7.11.1</ecNumber>
    </recommendedName>
</protein>
<evidence type="ECO:0000259" key="9">
    <source>
        <dbReference type="PROSITE" id="PS50011"/>
    </source>
</evidence>